<dbReference type="STRING" id="471514.AN477_04255"/>
<dbReference type="InterPro" id="IPR002145">
    <property type="entry name" value="CopG"/>
</dbReference>
<dbReference type="EMBL" id="LJCO01000017">
    <property type="protein sequence ID" value="KPV44990.1"/>
    <property type="molecule type" value="Genomic_DNA"/>
</dbReference>
<dbReference type="InterPro" id="IPR013321">
    <property type="entry name" value="Arc_rbn_hlx_hlx"/>
</dbReference>
<dbReference type="Pfam" id="PF01402">
    <property type="entry name" value="RHH_1"/>
    <property type="match status" value="1"/>
</dbReference>
<sequence>MRRVSEKKRIVLSISQQLLEQVDGIAQRRQTNRSEVIREAMRQYVIERRKDDIRTALQQGYLEMAPINLRMASEAFLVEQEAGGTVERLVSGV</sequence>
<dbReference type="PATRIC" id="fig|471514.4.peg.2689"/>
<dbReference type="InterPro" id="IPR010985">
    <property type="entry name" value="Ribbon_hlx_hlx"/>
</dbReference>
<evidence type="ECO:0000259" key="1">
    <source>
        <dbReference type="Pfam" id="PF01402"/>
    </source>
</evidence>
<proteinExistence type="predicted"/>
<feature type="domain" description="Ribbon-helix-helix protein CopG" evidence="1">
    <location>
        <begin position="8"/>
        <end position="46"/>
    </location>
</feature>
<dbReference type="CDD" id="cd22231">
    <property type="entry name" value="RHH_NikR_HicB-like"/>
    <property type="match status" value="1"/>
</dbReference>
<dbReference type="AlphaFoldDB" id="A0A0P9CHM6"/>
<dbReference type="GO" id="GO:0006355">
    <property type="term" value="P:regulation of DNA-templated transcription"/>
    <property type="evidence" value="ECO:0007669"/>
    <property type="project" value="InterPro"/>
</dbReference>
<gene>
    <name evidence="2" type="ORF">AN477_04255</name>
</gene>
<evidence type="ECO:0000313" key="2">
    <source>
        <dbReference type="EMBL" id="KPV44990.1"/>
    </source>
</evidence>
<reference evidence="2 3" key="1">
    <citation type="submission" date="2015-09" db="EMBL/GenBank/DDBJ databases">
        <title>Draft genome sequence of Alicyclobacillus ferrooxydans DSM 22381.</title>
        <authorList>
            <person name="Hemp J."/>
        </authorList>
    </citation>
    <scope>NUCLEOTIDE SEQUENCE [LARGE SCALE GENOMIC DNA]</scope>
    <source>
        <strain evidence="2 3">TC-34</strain>
    </source>
</reference>
<evidence type="ECO:0000313" key="3">
    <source>
        <dbReference type="Proteomes" id="UP000050482"/>
    </source>
</evidence>
<protein>
    <submittedName>
        <fullName evidence="2">Antitoxin</fullName>
    </submittedName>
</protein>
<accession>A0A0P9CHM6</accession>
<name>A0A0P9CHM6_9BACL</name>
<dbReference type="Proteomes" id="UP000050482">
    <property type="component" value="Unassembled WGS sequence"/>
</dbReference>
<dbReference type="Gene3D" id="1.10.1220.10">
    <property type="entry name" value="Met repressor-like"/>
    <property type="match status" value="1"/>
</dbReference>
<keyword evidence="3" id="KW-1185">Reference proteome</keyword>
<organism evidence="2 3">
    <name type="scientific">Alicyclobacillus ferrooxydans</name>
    <dbReference type="NCBI Taxonomy" id="471514"/>
    <lineage>
        <taxon>Bacteria</taxon>
        <taxon>Bacillati</taxon>
        <taxon>Bacillota</taxon>
        <taxon>Bacilli</taxon>
        <taxon>Bacillales</taxon>
        <taxon>Alicyclobacillaceae</taxon>
        <taxon>Alicyclobacillus</taxon>
    </lineage>
</organism>
<comment type="caution">
    <text evidence="2">The sequence shown here is derived from an EMBL/GenBank/DDBJ whole genome shotgun (WGS) entry which is preliminary data.</text>
</comment>
<dbReference type="SUPFAM" id="SSF47598">
    <property type="entry name" value="Ribbon-helix-helix"/>
    <property type="match status" value="1"/>
</dbReference>